<accession>A0A412IZL4</accession>
<dbReference type="GO" id="GO:0003677">
    <property type="term" value="F:DNA binding"/>
    <property type="evidence" value="ECO:0007669"/>
    <property type="project" value="InterPro"/>
</dbReference>
<dbReference type="Proteomes" id="UP000285274">
    <property type="component" value="Unassembled WGS sequence"/>
</dbReference>
<evidence type="ECO:0000313" key="2">
    <source>
        <dbReference type="EMBL" id="RGS45550.1"/>
    </source>
</evidence>
<dbReference type="InterPro" id="IPR010982">
    <property type="entry name" value="Lambda_DNA-bd_dom_sf"/>
</dbReference>
<dbReference type="Gene3D" id="1.10.260.40">
    <property type="entry name" value="lambda repressor-like DNA-binding domains"/>
    <property type="match status" value="1"/>
</dbReference>
<dbReference type="InterPro" id="IPR001387">
    <property type="entry name" value="Cro/C1-type_HTH"/>
</dbReference>
<proteinExistence type="predicted"/>
<dbReference type="Pfam" id="PF13443">
    <property type="entry name" value="HTH_26"/>
    <property type="match status" value="1"/>
</dbReference>
<comment type="caution">
    <text evidence="2">The sequence shown here is derived from an EMBL/GenBank/DDBJ whole genome shotgun (WGS) entry which is preliminary data.</text>
</comment>
<gene>
    <name evidence="2" type="ORF">DWX92_07855</name>
</gene>
<dbReference type="SUPFAM" id="SSF47413">
    <property type="entry name" value="lambda repressor-like DNA-binding domains"/>
    <property type="match status" value="1"/>
</dbReference>
<dbReference type="PROSITE" id="PS50943">
    <property type="entry name" value="HTH_CROC1"/>
    <property type="match status" value="1"/>
</dbReference>
<feature type="domain" description="HTH cro/C1-type" evidence="1">
    <location>
        <begin position="12"/>
        <end position="66"/>
    </location>
</feature>
<dbReference type="EMBL" id="QRVM01000035">
    <property type="protein sequence ID" value="RGS45550.1"/>
    <property type="molecule type" value="Genomic_DNA"/>
</dbReference>
<evidence type="ECO:0000259" key="1">
    <source>
        <dbReference type="PROSITE" id="PS50943"/>
    </source>
</evidence>
<evidence type="ECO:0000313" key="3">
    <source>
        <dbReference type="Proteomes" id="UP000285274"/>
    </source>
</evidence>
<dbReference type="AlphaFoldDB" id="A0A412IZL4"/>
<sequence length="125" mass="14512">MLDVNMKIANNIQVELEKRNLKPVDLVKEIGVSKQTMRKMMNGVRVINAIELHKISEYLHVLMDSLMEMPENSKDTNAIHSLMTCVKTDEAKKGIQFANRLSDMILFHTRVFENGKKMEHPWEDD</sequence>
<reference evidence="2 3" key="1">
    <citation type="submission" date="2018-08" db="EMBL/GenBank/DDBJ databases">
        <title>A genome reference for cultivated species of the human gut microbiota.</title>
        <authorList>
            <person name="Zou Y."/>
            <person name="Xue W."/>
            <person name="Luo G."/>
        </authorList>
    </citation>
    <scope>NUCLEOTIDE SEQUENCE [LARGE SCALE GENOMIC DNA]</scope>
    <source>
        <strain evidence="2 3">AF22-10AC</strain>
    </source>
</reference>
<protein>
    <submittedName>
        <fullName evidence="2">XRE family transcriptional regulator</fullName>
    </submittedName>
</protein>
<dbReference type="SMART" id="SM00530">
    <property type="entry name" value="HTH_XRE"/>
    <property type="match status" value="1"/>
</dbReference>
<organism evidence="2 3">
    <name type="scientific">Holdemanella biformis</name>
    <dbReference type="NCBI Taxonomy" id="1735"/>
    <lineage>
        <taxon>Bacteria</taxon>
        <taxon>Bacillati</taxon>
        <taxon>Bacillota</taxon>
        <taxon>Erysipelotrichia</taxon>
        <taxon>Erysipelotrichales</taxon>
        <taxon>Erysipelotrichaceae</taxon>
        <taxon>Holdemanella</taxon>
    </lineage>
</organism>
<dbReference type="CDD" id="cd00093">
    <property type="entry name" value="HTH_XRE"/>
    <property type="match status" value="1"/>
</dbReference>
<name>A0A412IZL4_9FIRM</name>